<accession>A0A6C0ESY9</accession>
<proteinExistence type="predicted"/>
<sequence>MEENNNHSKNINITGVNNRYQIKKLIKENKEIKKRVDSMNWNFSDEYFTHPSQLQVINEIKLNNYNFTDDVSKIALQQINKKLYGYKQQDILKKCFIEKSFVNIEEIIDSMIDCKLSCYYCKDNMSVLYDISREMKQWSIDRIDNDKGHNKDNYYLACLDCNLKRRKRSDDKFLFTKQLNILKQDT</sequence>
<dbReference type="Gene3D" id="3.30.40.220">
    <property type="match status" value="1"/>
</dbReference>
<dbReference type="AlphaFoldDB" id="A0A6C0ESY9"/>
<organism evidence="1">
    <name type="scientific">viral metagenome</name>
    <dbReference type="NCBI Taxonomy" id="1070528"/>
    <lineage>
        <taxon>unclassified sequences</taxon>
        <taxon>metagenomes</taxon>
        <taxon>organismal metagenomes</taxon>
    </lineage>
</organism>
<reference evidence="1" key="1">
    <citation type="journal article" date="2020" name="Nature">
        <title>Giant virus diversity and host interactions through global metagenomics.</title>
        <authorList>
            <person name="Schulz F."/>
            <person name="Roux S."/>
            <person name="Paez-Espino D."/>
            <person name="Jungbluth S."/>
            <person name="Walsh D.A."/>
            <person name="Denef V.J."/>
            <person name="McMahon K.D."/>
            <person name="Konstantinidis K.T."/>
            <person name="Eloe-Fadrosh E.A."/>
            <person name="Kyrpides N.C."/>
            <person name="Woyke T."/>
        </authorList>
    </citation>
    <scope>NUCLEOTIDE SEQUENCE</scope>
    <source>
        <strain evidence="1">GVMAG-M-3300009155-2</strain>
    </source>
</reference>
<evidence type="ECO:0000313" key="1">
    <source>
        <dbReference type="EMBL" id="QHT31400.1"/>
    </source>
</evidence>
<name>A0A6C0ESY9_9ZZZZ</name>
<dbReference type="EMBL" id="MN738919">
    <property type="protein sequence ID" value="QHT31400.1"/>
    <property type="molecule type" value="Genomic_DNA"/>
</dbReference>
<protein>
    <recommendedName>
        <fullName evidence="2">HNH domain-containing protein</fullName>
    </recommendedName>
</protein>
<evidence type="ECO:0008006" key="2">
    <source>
        <dbReference type="Google" id="ProtNLM"/>
    </source>
</evidence>